<dbReference type="PROSITE" id="PS01123">
    <property type="entry name" value="TNASE_1"/>
    <property type="match status" value="1"/>
</dbReference>
<name>A0A366HWS3_9BACT</name>
<dbReference type="Pfam" id="PF00565">
    <property type="entry name" value="SNase"/>
    <property type="match status" value="1"/>
</dbReference>
<feature type="chain" id="PRO_5016578306" evidence="4">
    <location>
        <begin position="20"/>
        <end position="183"/>
    </location>
</feature>
<feature type="signal peptide" evidence="4">
    <location>
        <begin position="1"/>
        <end position="19"/>
    </location>
</feature>
<protein>
    <submittedName>
        <fullName evidence="6">Endonuclease YncB(Thermonuclease family)</fullName>
    </submittedName>
</protein>
<evidence type="ECO:0000256" key="3">
    <source>
        <dbReference type="ARBA" id="ARBA00022801"/>
    </source>
</evidence>
<evidence type="ECO:0000256" key="2">
    <source>
        <dbReference type="ARBA" id="ARBA00022759"/>
    </source>
</evidence>
<dbReference type="Proteomes" id="UP000253426">
    <property type="component" value="Unassembled WGS sequence"/>
</dbReference>
<comment type="caution">
    <text evidence="6">The sequence shown here is derived from an EMBL/GenBank/DDBJ whole genome shotgun (WGS) entry which is preliminary data.</text>
</comment>
<dbReference type="SMART" id="SM00318">
    <property type="entry name" value="SNc"/>
    <property type="match status" value="1"/>
</dbReference>
<dbReference type="GO" id="GO:0003676">
    <property type="term" value="F:nucleic acid binding"/>
    <property type="evidence" value="ECO:0007669"/>
    <property type="project" value="InterPro"/>
</dbReference>
<keyword evidence="2 6" id="KW-0255">Endonuclease</keyword>
<accession>A0A366HWS3</accession>
<evidence type="ECO:0000256" key="1">
    <source>
        <dbReference type="ARBA" id="ARBA00022722"/>
    </source>
</evidence>
<gene>
    <name evidence="6" type="ORF">DES53_101735</name>
</gene>
<dbReference type="InterPro" id="IPR016071">
    <property type="entry name" value="Staphylococal_nuclease_OB-fold"/>
</dbReference>
<keyword evidence="7" id="KW-1185">Reference proteome</keyword>
<proteinExistence type="predicted"/>
<dbReference type="InterPro" id="IPR035437">
    <property type="entry name" value="SNase_OB-fold_sf"/>
</dbReference>
<dbReference type="PANTHER" id="PTHR12302">
    <property type="entry name" value="EBNA2 BINDING PROTEIN P100"/>
    <property type="match status" value="1"/>
</dbReference>
<dbReference type="PROSITE" id="PS50830">
    <property type="entry name" value="TNASE_3"/>
    <property type="match status" value="1"/>
</dbReference>
<dbReference type="PROSITE" id="PS51257">
    <property type="entry name" value="PROKAR_LIPOPROTEIN"/>
    <property type="match status" value="1"/>
</dbReference>
<dbReference type="SUPFAM" id="SSF50199">
    <property type="entry name" value="Staphylococcal nuclease"/>
    <property type="match status" value="1"/>
</dbReference>
<evidence type="ECO:0000313" key="7">
    <source>
        <dbReference type="Proteomes" id="UP000253426"/>
    </source>
</evidence>
<keyword evidence="3" id="KW-0378">Hydrolase</keyword>
<dbReference type="RefSeq" id="WP_113956823.1">
    <property type="nucleotide sequence ID" value="NZ_QNRR01000001.1"/>
</dbReference>
<dbReference type="EMBL" id="QNRR01000001">
    <property type="protein sequence ID" value="RBP47935.1"/>
    <property type="molecule type" value="Genomic_DNA"/>
</dbReference>
<dbReference type="InterPro" id="IPR002071">
    <property type="entry name" value="Thermonucl_AS"/>
</dbReference>
<dbReference type="AlphaFoldDB" id="A0A366HWS3"/>
<reference evidence="6 7" key="1">
    <citation type="submission" date="2018-06" db="EMBL/GenBank/DDBJ databases">
        <title>Genomic Encyclopedia of Type Strains, Phase IV (KMG-IV): sequencing the most valuable type-strain genomes for metagenomic binning, comparative biology and taxonomic classification.</title>
        <authorList>
            <person name="Goeker M."/>
        </authorList>
    </citation>
    <scope>NUCLEOTIDE SEQUENCE [LARGE SCALE GENOMIC DNA]</scope>
    <source>
        <strain evidence="6 7">DSM 25532</strain>
    </source>
</reference>
<keyword evidence="4" id="KW-0732">Signal</keyword>
<evidence type="ECO:0000259" key="5">
    <source>
        <dbReference type="PROSITE" id="PS50830"/>
    </source>
</evidence>
<feature type="domain" description="TNase-like" evidence="5">
    <location>
        <begin position="50"/>
        <end position="170"/>
    </location>
</feature>
<keyword evidence="1" id="KW-0540">Nuclease</keyword>
<sequence length="183" mass="20136">MLQKTVVRLMLMLTIVWSAACTGSTTTRPERASPGGAEAADLGFESITRPAAQHRVVRVSDGDTVTLVSDGVTHKARLSGIDAPEMSQDYGNAARDALAAMVRGKAVTFTDSGQDRYQRTLVHLYVDGIDVNLQLVRQGMAWQYRAYSNDPGLAAAEQEARANRRGLWAKPNPVPPWDWRRLR</sequence>
<dbReference type="OrthoDB" id="9805504at2"/>
<dbReference type="GO" id="GO:0004519">
    <property type="term" value="F:endonuclease activity"/>
    <property type="evidence" value="ECO:0007669"/>
    <property type="project" value="UniProtKB-KW"/>
</dbReference>
<dbReference type="PANTHER" id="PTHR12302:SF3">
    <property type="entry name" value="SERINE_THREONINE-PROTEIN KINASE 31"/>
    <property type="match status" value="1"/>
</dbReference>
<evidence type="ECO:0000313" key="6">
    <source>
        <dbReference type="EMBL" id="RBP47935.1"/>
    </source>
</evidence>
<organism evidence="6 7">
    <name type="scientific">Roseimicrobium gellanilyticum</name>
    <dbReference type="NCBI Taxonomy" id="748857"/>
    <lineage>
        <taxon>Bacteria</taxon>
        <taxon>Pseudomonadati</taxon>
        <taxon>Verrucomicrobiota</taxon>
        <taxon>Verrucomicrobiia</taxon>
        <taxon>Verrucomicrobiales</taxon>
        <taxon>Verrucomicrobiaceae</taxon>
        <taxon>Roseimicrobium</taxon>
    </lineage>
</organism>
<dbReference type="GO" id="GO:0016787">
    <property type="term" value="F:hydrolase activity"/>
    <property type="evidence" value="ECO:0007669"/>
    <property type="project" value="UniProtKB-KW"/>
</dbReference>
<evidence type="ECO:0000256" key="4">
    <source>
        <dbReference type="SAM" id="SignalP"/>
    </source>
</evidence>
<dbReference type="Gene3D" id="2.40.50.90">
    <property type="match status" value="1"/>
</dbReference>